<sequence length="86" mass="9970">MSITNKPFMTIEFKVKAEKRENYDIFTSTTCFIIDILGMGNAIAARCGNNRTLMFGIVELWRQKQKNNKKKLLHYMIEHAKAKAQS</sequence>
<organism evidence="1 2">
    <name type="scientific">Clunio marinus</name>
    <dbReference type="NCBI Taxonomy" id="568069"/>
    <lineage>
        <taxon>Eukaryota</taxon>
        <taxon>Metazoa</taxon>
        <taxon>Ecdysozoa</taxon>
        <taxon>Arthropoda</taxon>
        <taxon>Hexapoda</taxon>
        <taxon>Insecta</taxon>
        <taxon>Pterygota</taxon>
        <taxon>Neoptera</taxon>
        <taxon>Endopterygota</taxon>
        <taxon>Diptera</taxon>
        <taxon>Nematocera</taxon>
        <taxon>Chironomoidea</taxon>
        <taxon>Chironomidae</taxon>
        <taxon>Clunio</taxon>
    </lineage>
</organism>
<dbReference type="EMBL" id="CVRI01000014">
    <property type="protein sequence ID" value="CRK89716.1"/>
    <property type="molecule type" value="Genomic_DNA"/>
</dbReference>
<dbReference type="Proteomes" id="UP000183832">
    <property type="component" value="Unassembled WGS sequence"/>
</dbReference>
<keyword evidence="2" id="KW-1185">Reference proteome</keyword>
<name>A0A1J1HQQ3_9DIPT</name>
<reference evidence="1 2" key="1">
    <citation type="submission" date="2015-04" db="EMBL/GenBank/DDBJ databases">
        <authorList>
            <person name="Syromyatnikov M.Y."/>
            <person name="Popov V.N."/>
        </authorList>
    </citation>
    <scope>NUCLEOTIDE SEQUENCE [LARGE SCALE GENOMIC DNA]</scope>
</reference>
<evidence type="ECO:0000313" key="1">
    <source>
        <dbReference type="EMBL" id="CRK89716.1"/>
    </source>
</evidence>
<dbReference type="AlphaFoldDB" id="A0A1J1HQQ3"/>
<proteinExistence type="predicted"/>
<accession>A0A1J1HQQ3</accession>
<evidence type="ECO:0000313" key="2">
    <source>
        <dbReference type="Proteomes" id="UP000183832"/>
    </source>
</evidence>
<protein>
    <submittedName>
        <fullName evidence="1">CLUMA_CG003509, isoform A</fullName>
    </submittedName>
</protein>
<gene>
    <name evidence="1" type="ORF">CLUMA_CG003509</name>
</gene>